<accession>A0A5J4FVG8</accession>
<proteinExistence type="predicted"/>
<dbReference type="Proteomes" id="UP000326994">
    <property type="component" value="Unassembled WGS sequence"/>
</dbReference>
<keyword evidence="2" id="KW-1185">Reference proteome</keyword>
<comment type="caution">
    <text evidence="1">The sequence shown here is derived from an EMBL/GenBank/DDBJ whole genome shotgun (WGS) entry which is preliminary data.</text>
</comment>
<sequence>MQTVITYITLFFTGLVLQAQVNTIELTITNLDSNDGTVLAGLYDSESNWLNKRLMGSISKIENKKATVVFTDVPDGTYAVSTFHDEDNDGKLNMIMGFYPSEDTASSNNAPARFGPPTWEDAKFEVKNGKVVKQSISM</sequence>
<dbReference type="EMBL" id="BKCF01000002">
    <property type="protein sequence ID" value="GEQ85903.1"/>
    <property type="molecule type" value="Genomic_DNA"/>
</dbReference>
<protein>
    <recommendedName>
        <fullName evidence="3">DUF2141 domain-containing protein</fullName>
    </recommendedName>
</protein>
<organism evidence="1 2">
    <name type="scientific">Patiriisocius marinistellae</name>
    <dbReference type="NCBI Taxonomy" id="2494560"/>
    <lineage>
        <taxon>Bacteria</taxon>
        <taxon>Pseudomonadati</taxon>
        <taxon>Bacteroidota</taxon>
        <taxon>Flavobacteriia</taxon>
        <taxon>Flavobacteriales</taxon>
        <taxon>Flavobacteriaceae</taxon>
        <taxon>Patiriisocius</taxon>
    </lineage>
</organism>
<dbReference type="OrthoDB" id="9788332at2"/>
<evidence type="ECO:0000313" key="1">
    <source>
        <dbReference type="EMBL" id="GEQ85903.1"/>
    </source>
</evidence>
<evidence type="ECO:0008006" key="3">
    <source>
        <dbReference type="Google" id="ProtNLM"/>
    </source>
</evidence>
<dbReference type="InterPro" id="IPR018673">
    <property type="entry name" value="DUF2141"/>
</dbReference>
<reference evidence="1 2" key="1">
    <citation type="submission" date="2019-08" db="EMBL/GenBank/DDBJ databases">
        <title>Ulvibacter marinistellae sp. nov., isolated from a starfish, Patiria pectinifera.</title>
        <authorList>
            <person name="Kawano K."/>
            <person name="Ushijima N."/>
            <person name="Kihara M."/>
            <person name="Itoh H."/>
        </authorList>
    </citation>
    <scope>NUCLEOTIDE SEQUENCE [LARGE SCALE GENOMIC DNA]</scope>
    <source>
        <strain evidence="1 2">KK4</strain>
    </source>
</reference>
<name>A0A5J4FVG8_9FLAO</name>
<gene>
    <name evidence="1" type="ORF">ULMS_14110</name>
</gene>
<dbReference type="RefSeq" id="WP_151893847.1">
    <property type="nucleotide sequence ID" value="NZ_BKCF01000002.1"/>
</dbReference>
<dbReference type="AlphaFoldDB" id="A0A5J4FVG8"/>
<evidence type="ECO:0000313" key="2">
    <source>
        <dbReference type="Proteomes" id="UP000326994"/>
    </source>
</evidence>
<dbReference type="Pfam" id="PF09912">
    <property type="entry name" value="DUF2141"/>
    <property type="match status" value="1"/>
</dbReference>